<keyword evidence="6" id="KW-1185">Reference proteome</keyword>
<organism evidence="5 6">
    <name type="scientific">Dictyobacter formicarum</name>
    <dbReference type="NCBI Taxonomy" id="2778368"/>
    <lineage>
        <taxon>Bacteria</taxon>
        <taxon>Bacillati</taxon>
        <taxon>Chloroflexota</taxon>
        <taxon>Ktedonobacteria</taxon>
        <taxon>Ktedonobacterales</taxon>
        <taxon>Dictyobacteraceae</taxon>
        <taxon>Dictyobacter</taxon>
    </lineage>
</organism>
<accession>A0ABQ3VRK7</accession>
<dbReference type="SUPFAM" id="SSF54909">
    <property type="entry name" value="Dimeric alpha+beta barrel"/>
    <property type="match status" value="1"/>
</dbReference>
<keyword evidence="1" id="KW-0805">Transcription regulation</keyword>
<evidence type="ECO:0000313" key="6">
    <source>
        <dbReference type="Proteomes" id="UP000635565"/>
    </source>
</evidence>
<sequence length="169" mass="18983">MPQDLKKKQLFTYKPLEAEIDQVNVQILEELHHDPRVTMSELGRRIGMSSPAVTERVRRLEEAGVIQGYRLEVNPAALGLPIAAYIRIRPHPGQLSKVAELARQIPEIVECHRITGEDCFILKAHIPSIEQLDRLLDCFLVYGSTTTSLIQSSPVPLRPLPLSDDLSSE</sequence>
<dbReference type="PANTHER" id="PTHR30154">
    <property type="entry name" value="LEUCINE-RESPONSIVE REGULATORY PROTEIN"/>
    <property type="match status" value="1"/>
</dbReference>
<keyword evidence="3" id="KW-0804">Transcription</keyword>
<dbReference type="PROSITE" id="PS50956">
    <property type="entry name" value="HTH_ASNC_2"/>
    <property type="match status" value="1"/>
</dbReference>
<feature type="domain" description="HTH asnC-type" evidence="4">
    <location>
        <begin position="20"/>
        <end position="81"/>
    </location>
</feature>
<protein>
    <submittedName>
        <fullName evidence="5">AsnC family transcriptional regulator</fullName>
    </submittedName>
</protein>
<dbReference type="Pfam" id="PF01037">
    <property type="entry name" value="AsnC_trans_reg"/>
    <property type="match status" value="1"/>
</dbReference>
<dbReference type="EMBL" id="BNJJ01000019">
    <property type="protein sequence ID" value="GHO87751.1"/>
    <property type="molecule type" value="Genomic_DNA"/>
</dbReference>
<dbReference type="PANTHER" id="PTHR30154:SF53">
    <property type="entry name" value="HTH-TYPE TRANSCRIPTIONAL REGULATOR LRPC"/>
    <property type="match status" value="1"/>
</dbReference>
<dbReference type="InterPro" id="IPR011991">
    <property type="entry name" value="ArsR-like_HTH"/>
</dbReference>
<name>A0ABQ3VRK7_9CHLR</name>
<dbReference type="SMART" id="SM00344">
    <property type="entry name" value="HTH_ASNC"/>
    <property type="match status" value="1"/>
</dbReference>
<evidence type="ECO:0000259" key="4">
    <source>
        <dbReference type="PROSITE" id="PS50956"/>
    </source>
</evidence>
<dbReference type="InterPro" id="IPR036388">
    <property type="entry name" value="WH-like_DNA-bd_sf"/>
</dbReference>
<dbReference type="CDD" id="cd00090">
    <property type="entry name" value="HTH_ARSR"/>
    <property type="match status" value="1"/>
</dbReference>
<dbReference type="SUPFAM" id="SSF46785">
    <property type="entry name" value="Winged helix' DNA-binding domain"/>
    <property type="match status" value="1"/>
</dbReference>
<comment type="caution">
    <text evidence="5">The sequence shown here is derived from an EMBL/GenBank/DDBJ whole genome shotgun (WGS) entry which is preliminary data.</text>
</comment>
<dbReference type="InterPro" id="IPR019888">
    <property type="entry name" value="Tscrpt_reg_AsnC-like"/>
</dbReference>
<dbReference type="InterPro" id="IPR019885">
    <property type="entry name" value="Tscrpt_reg_HTH_AsnC-type_CS"/>
</dbReference>
<evidence type="ECO:0000313" key="5">
    <source>
        <dbReference type="EMBL" id="GHO87751.1"/>
    </source>
</evidence>
<dbReference type="InterPro" id="IPR000485">
    <property type="entry name" value="AsnC-type_HTH_dom"/>
</dbReference>
<dbReference type="Gene3D" id="3.30.70.920">
    <property type="match status" value="1"/>
</dbReference>
<dbReference type="PROSITE" id="PS00519">
    <property type="entry name" value="HTH_ASNC_1"/>
    <property type="match status" value="1"/>
</dbReference>
<gene>
    <name evidence="5" type="ORF">KSZ_57570</name>
</gene>
<dbReference type="RefSeq" id="WP_201365284.1">
    <property type="nucleotide sequence ID" value="NZ_BNJJ01000019.1"/>
</dbReference>
<dbReference type="Proteomes" id="UP000635565">
    <property type="component" value="Unassembled WGS sequence"/>
</dbReference>
<dbReference type="InterPro" id="IPR011008">
    <property type="entry name" value="Dimeric_a/b-barrel"/>
</dbReference>
<keyword evidence="2" id="KW-0238">DNA-binding</keyword>
<evidence type="ECO:0000256" key="2">
    <source>
        <dbReference type="ARBA" id="ARBA00023125"/>
    </source>
</evidence>
<evidence type="ECO:0000256" key="3">
    <source>
        <dbReference type="ARBA" id="ARBA00023163"/>
    </source>
</evidence>
<evidence type="ECO:0000256" key="1">
    <source>
        <dbReference type="ARBA" id="ARBA00023015"/>
    </source>
</evidence>
<dbReference type="Gene3D" id="1.10.10.10">
    <property type="entry name" value="Winged helix-like DNA-binding domain superfamily/Winged helix DNA-binding domain"/>
    <property type="match status" value="1"/>
</dbReference>
<dbReference type="InterPro" id="IPR019887">
    <property type="entry name" value="Tscrpt_reg_AsnC/Lrp_C"/>
</dbReference>
<dbReference type="Pfam" id="PF13412">
    <property type="entry name" value="HTH_24"/>
    <property type="match status" value="1"/>
</dbReference>
<reference evidence="5 6" key="1">
    <citation type="journal article" date="2021" name="Int. J. Syst. Evol. Microbiol.">
        <title>Reticulibacter mediterranei gen. nov., sp. nov., within the new family Reticulibacteraceae fam. nov., and Ktedonospora formicarum gen. nov., sp. nov., Ktedonobacter robiniae sp. nov., Dictyobacter formicarum sp. nov. and Dictyobacter arantiisoli sp. nov., belonging to the class Ktedonobacteria.</title>
        <authorList>
            <person name="Yabe S."/>
            <person name="Zheng Y."/>
            <person name="Wang C.M."/>
            <person name="Sakai Y."/>
            <person name="Abe K."/>
            <person name="Yokota A."/>
            <person name="Donadio S."/>
            <person name="Cavaletti L."/>
            <person name="Monciardini P."/>
        </authorList>
    </citation>
    <scope>NUCLEOTIDE SEQUENCE [LARGE SCALE GENOMIC DNA]</scope>
    <source>
        <strain evidence="5 6">SOSP1-9</strain>
    </source>
</reference>
<proteinExistence type="predicted"/>
<dbReference type="InterPro" id="IPR036390">
    <property type="entry name" value="WH_DNA-bd_sf"/>
</dbReference>
<dbReference type="PRINTS" id="PR00033">
    <property type="entry name" value="HTHASNC"/>
</dbReference>